<evidence type="ECO:0000313" key="2">
    <source>
        <dbReference type="EMBL" id="MDV6234990.1"/>
    </source>
</evidence>
<dbReference type="RefSeq" id="WP_100765345.1">
    <property type="nucleotide sequence ID" value="NZ_NPEF02000004.1"/>
</dbReference>
<dbReference type="Proteomes" id="UP000232122">
    <property type="component" value="Unassembled WGS sequence"/>
</dbReference>
<dbReference type="EMBL" id="NPEF02000004">
    <property type="protein sequence ID" value="MDV6234990.1"/>
    <property type="molecule type" value="Genomic_DNA"/>
</dbReference>
<comment type="caution">
    <text evidence="3">The sequence shown here is derived from an EMBL/GenBank/DDBJ whole genome shotgun (WGS) entry which is preliminary data.</text>
</comment>
<comment type="similarity">
    <text evidence="1">Belongs to the BolA/IbaG family.</text>
</comment>
<organism evidence="3">
    <name type="scientific">Leptospira ellisii</name>
    <dbReference type="NCBI Taxonomy" id="2023197"/>
    <lineage>
        <taxon>Bacteria</taxon>
        <taxon>Pseudomonadati</taxon>
        <taxon>Spirochaetota</taxon>
        <taxon>Spirochaetia</taxon>
        <taxon>Leptospirales</taxon>
        <taxon>Leptospiraceae</taxon>
        <taxon>Leptospira</taxon>
    </lineage>
</organism>
<dbReference type="GO" id="GO:0016226">
    <property type="term" value="P:iron-sulfur cluster assembly"/>
    <property type="evidence" value="ECO:0007669"/>
    <property type="project" value="TreeGrafter"/>
</dbReference>
<gene>
    <name evidence="2" type="ORF">CH379_005030</name>
    <name evidence="3" type="ORF">CH379_13860</name>
</gene>
<dbReference type="PANTHER" id="PTHR46230:SF7">
    <property type="entry name" value="BOLA-LIKE PROTEIN 1"/>
    <property type="match status" value="1"/>
</dbReference>
<dbReference type="PANTHER" id="PTHR46230">
    <property type="match status" value="1"/>
</dbReference>
<sequence>MSVQEEIFVRLKSELQPSRIEVNDYSAEHSGHSGNPDRKTEGTHIRISIVSDRFSGKSKVEQHRMVYDLLRPWISSGLHAITLETSETGAI</sequence>
<reference evidence="2" key="3">
    <citation type="submission" date="2023-10" db="EMBL/GenBank/DDBJ databases">
        <authorList>
            <person name="Picardeau M."/>
            <person name="Thibeaux R."/>
        </authorList>
    </citation>
    <scope>NUCLEOTIDE SEQUENCE</scope>
    <source>
        <strain evidence="2">ATI7-C-A5</strain>
    </source>
</reference>
<dbReference type="InterPro" id="IPR002634">
    <property type="entry name" value="BolA"/>
</dbReference>
<evidence type="ECO:0000313" key="4">
    <source>
        <dbReference type="Proteomes" id="UP000232122"/>
    </source>
</evidence>
<dbReference type="AlphaFoldDB" id="A0A2N0B774"/>
<dbReference type="SUPFAM" id="SSF82657">
    <property type="entry name" value="BolA-like"/>
    <property type="match status" value="1"/>
</dbReference>
<dbReference type="PIRSF" id="PIRSF003113">
    <property type="entry name" value="BolA"/>
    <property type="match status" value="1"/>
</dbReference>
<name>A0A2N0B774_9LEPT</name>
<reference evidence="3" key="1">
    <citation type="submission" date="2017-07" db="EMBL/GenBank/DDBJ databases">
        <title>Leptospira spp. isolated from tropical soils.</title>
        <authorList>
            <person name="Thibeaux R."/>
            <person name="Iraola G."/>
            <person name="Ferres I."/>
            <person name="Bierque E."/>
            <person name="Girault D."/>
            <person name="Soupe-Gilbert M.-E."/>
            <person name="Picardeau M."/>
            <person name="Goarant C."/>
        </authorList>
    </citation>
    <scope>NUCLEOTIDE SEQUENCE [LARGE SCALE GENOMIC DNA]</scope>
    <source>
        <strain evidence="3">ATI7-C-A5</strain>
    </source>
</reference>
<proteinExistence type="inferred from homology"/>
<dbReference type="Pfam" id="PF01722">
    <property type="entry name" value="BolA"/>
    <property type="match status" value="1"/>
</dbReference>
<reference evidence="2 4" key="2">
    <citation type="journal article" date="2018" name="Microb. Genom.">
        <title>Deciphering the unexplored Leptospira diversity from soils uncovers genomic evolution to virulence.</title>
        <authorList>
            <person name="Thibeaux R."/>
            <person name="Iraola G."/>
            <person name="Ferres I."/>
            <person name="Bierque E."/>
            <person name="Girault D."/>
            <person name="Soupe-Gilbert M.E."/>
            <person name="Picardeau M."/>
            <person name="Goarant C."/>
        </authorList>
    </citation>
    <scope>NUCLEOTIDE SEQUENCE [LARGE SCALE GENOMIC DNA]</scope>
    <source>
        <strain evidence="2 4">ATI7-C-A5</strain>
    </source>
</reference>
<evidence type="ECO:0000313" key="3">
    <source>
        <dbReference type="EMBL" id="PJZ92318.1"/>
    </source>
</evidence>
<accession>A0A2N0B774</accession>
<protein>
    <submittedName>
        <fullName evidence="2">BolA family protein</fullName>
    </submittedName>
    <submittedName>
        <fullName evidence="3">BolA family transcriptional regulator</fullName>
    </submittedName>
</protein>
<dbReference type="OrthoDB" id="331000at2"/>
<dbReference type="Gene3D" id="3.30.300.90">
    <property type="entry name" value="BolA-like"/>
    <property type="match status" value="1"/>
</dbReference>
<evidence type="ECO:0000256" key="1">
    <source>
        <dbReference type="RuleBase" id="RU003860"/>
    </source>
</evidence>
<keyword evidence="4" id="KW-1185">Reference proteome</keyword>
<dbReference type="EMBL" id="NPEF01000149">
    <property type="protein sequence ID" value="PJZ92318.1"/>
    <property type="molecule type" value="Genomic_DNA"/>
</dbReference>
<dbReference type="InterPro" id="IPR036065">
    <property type="entry name" value="BolA-like_sf"/>
</dbReference>